<dbReference type="KEGG" id="mpu:MYPU_6270"/>
<accession>Q98PU2</accession>
<evidence type="ECO:0000313" key="2">
    <source>
        <dbReference type="Proteomes" id="UP000000528"/>
    </source>
</evidence>
<dbReference type="PIR" id="C90590">
    <property type="entry name" value="C90590"/>
</dbReference>
<dbReference type="BioCyc" id="MPUL272635:G1GT6-637-MONOMER"/>
<proteinExistence type="predicted"/>
<dbReference type="STRING" id="272635.gene:17577234"/>
<protein>
    <submittedName>
        <fullName evidence="1">Uncharacterized protein</fullName>
    </submittedName>
</protein>
<dbReference type="AlphaFoldDB" id="Q98PU2"/>
<dbReference type="RefSeq" id="WP_010925428.1">
    <property type="nucleotide sequence ID" value="NC_002771.1"/>
</dbReference>
<sequence length="346" mass="40732">MQDKVSKFESKHKQLEEKLYQDYQKNKNDLNKLIILLSSLSETSLLFNSKYYDKVVKDLEDESKIIENNFSYFNFASYLQNSKNLDLKKGVFNKIRVNLSDHLKNFKIISIISWEETFYGLSFLSNFDQSLDLKKFQKDIEDQKRKIFNLNENILPKDFYFLVLVLKKFYPELLVEHHSTITNMLINQMKQGHIATIYYSLNSLSLINEKISIESSLFNKIKSFVQTFLNSRNTFSFNTIVAYKVAEFLNIPYDKENLKNDIKRLQDEKTDLVKFDENSSFSWEATSIIQEINSPVIKELFDKNKVFMTFEKSKKDGLIHTNESTSLSENFYAHLVLQKVNGNDSN</sequence>
<dbReference type="EMBL" id="AL445565">
    <property type="protein sequence ID" value="CAC13800.1"/>
    <property type="molecule type" value="Genomic_DNA"/>
</dbReference>
<dbReference type="HOGENOM" id="CLU_801267_0_0_14"/>
<organism evidence="2">
    <name type="scientific">Mycoplasmopsis pulmonis (strain UAB CTIP)</name>
    <name type="common">Mycoplasma pulmonis</name>
    <dbReference type="NCBI Taxonomy" id="272635"/>
    <lineage>
        <taxon>Bacteria</taxon>
        <taxon>Bacillati</taxon>
        <taxon>Mycoplasmatota</taxon>
        <taxon>Mycoplasmoidales</taxon>
        <taxon>Metamycoplasmataceae</taxon>
        <taxon>Mycoplasmopsis</taxon>
    </lineage>
</organism>
<evidence type="ECO:0000313" key="1">
    <source>
        <dbReference type="EMBL" id="CAC13800.1"/>
    </source>
</evidence>
<gene>
    <name evidence="1" type="ordered locus">MYPU_6270</name>
</gene>
<keyword evidence="2" id="KW-1185">Reference proteome</keyword>
<name>Q98PU2_MYCPU</name>
<reference evidence="1 2" key="1">
    <citation type="journal article" date="2001" name="Nucleic Acids Res.">
        <title>The complete genome sequence of the murine respiratory pathogen Mycoplasma pulmonis.</title>
        <authorList>
            <person name="Chambaud I."/>
            <person name="Heilig R."/>
            <person name="Ferris S."/>
            <person name="Barbe V."/>
            <person name="Samson D."/>
            <person name="Galisson F."/>
            <person name="Moszer I."/>
            <person name="Dybvig K."/>
            <person name="Wroblewski H."/>
            <person name="Viari A."/>
            <person name="Rocha E.P.C."/>
            <person name="Blanchard A."/>
        </authorList>
    </citation>
    <scope>NUCLEOTIDE SEQUENCE [LARGE SCALE GENOMIC DNA]</scope>
    <source>
        <strain evidence="1 2">UAB CTIP</strain>
    </source>
</reference>
<dbReference type="Proteomes" id="UP000000528">
    <property type="component" value="Chromosome"/>
</dbReference>